<evidence type="ECO:0000256" key="1">
    <source>
        <dbReference type="SAM" id="SignalP"/>
    </source>
</evidence>
<dbReference type="Proteomes" id="UP000190961">
    <property type="component" value="Unassembled WGS sequence"/>
</dbReference>
<dbReference type="EMBL" id="FUZU01000002">
    <property type="protein sequence ID" value="SKC77370.1"/>
    <property type="molecule type" value="Genomic_DNA"/>
</dbReference>
<dbReference type="RefSeq" id="WP_079688078.1">
    <property type="nucleotide sequence ID" value="NZ_FUZU01000002.1"/>
</dbReference>
<dbReference type="PROSITE" id="PS51257">
    <property type="entry name" value="PROKAR_LIPOPROTEIN"/>
    <property type="match status" value="1"/>
</dbReference>
<gene>
    <name evidence="2" type="ORF">SAMN05660236_3567</name>
</gene>
<evidence type="ECO:0000313" key="3">
    <source>
        <dbReference type="Proteomes" id="UP000190961"/>
    </source>
</evidence>
<name>A0A1T5LN23_9BACT</name>
<sequence>MKMTKFLLLAVALFAFSCSDDDEKASSSLENQALSLTESNSVIVAPSAMQASEDSYAQTAVSYISMANAMSGYLSYFKIPEGSVKSSNRITAANGRAQNTGDVVVYTWHDANSGYSVGYQISEASESYVFEIFIILPGETAWLKYFHAEEKKDRSEGFMNIYDIFGVEGDDTSVVWLAYSWGRSGDIFTFSVTDHSGDFNFKLAVNEKTKAGNIVYYFDSVKQFEMSWNSDGSGTWAYYDTEGNLEEEGSWDV</sequence>
<proteinExistence type="predicted"/>
<evidence type="ECO:0000313" key="2">
    <source>
        <dbReference type="EMBL" id="SKC77370.1"/>
    </source>
</evidence>
<keyword evidence="1" id="KW-0732">Signal</keyword>
<organism evidence="2 3">
    <name type="scientific">Ohtaekwangia koreensis</name>
    <dbReference type="NCBI Taxonomy" id="688867"/>
    <lineage>
        <taxon>Bacteria</taxon>
        <taxon>Pseudomonadati</taxon>
        <taxon>Bacteroidota</taxon>
        <taxon>Cytophagia</taxon>
        <taxon>Cytophagales</taxon>
        <taxon>Fulvivirgaceae</taxon>
        <taxon>Ohtaekwangia</taxon>
    </lineage>
</organism>
<dbReference type="AlphaFoldDB" id="A0A1T5LN23"/>
<dbReference type="OrthoDB" id="981262at2"/>
<feature type="chain" id="PRO_5012866186" evidence="1">
    <location>
        <begin position="21"/>
        <end position="253"/>
    </location>
</feature>
<accession>A0A1T5LN23</accession>
<protein>
    <submittedName>
        <fullName evidence="2">Uncharacterized protein</fullName>
    </submittedName>
</protein>
<feature type="signal peptide" evidence="1">
    <location>
        <begin position="1"/>
        <end position="20"/>
    </location>
</feature>
<reference evidence="2 3" key="1">
    <citation type="submission" date="2017-02" db="EMBL/GenBank/DDBJ databases">
        <authorList>
            <person name="Peterson S.W."/>
        </authorList>
    </citation>
    <scope>NUCLEOTIDE SEQUENCE [LARGE SCALE GENOMIC DNA]</scope>
    <source>
        <strain evidence="2 3">DSM 25262</strain>
    </source>
</reference>
<keyword evidence="3" id="KW-1185">Reference proteome</keyword>